<dbReference type="GO" id="GO:0003824">
    <property type="term" value="F:catalytic activity"/>
    <property type="evidence" value="ECO:0007669"/>
    <property type="project" value="InterPro"/>
</dbReference>
<dbReference type="PANTHER" id="PTHR38643">
    <property type="entry name" value="PURINE NUCLEOSIDE PERMEASE C285.05-RELATED"/>
    <property type="match status" value="1"/>
</dbReference>
<dbReference type="GO" id="GO:0055085">
    <property type="term" value="P:transmembrane transport"/>
    <property type="evidence" value="ECO:0007669"/>
    <property type="project" value="InterPro"/>
</dbReference>
<dbReference type="Proteomes" id="UP000292082">
    <property type="component" value="Unassembled WGS sequence"/>
</dbReference>
<organism evidence="1 2">
    <name type="scientific">Dichomitus squalens</name>
    <dbReference type="NCBI Taxonomy" id="114155"/>
    <lineage>
        <taxon>Eukaryota</taxon>
        <taxon>Fungi</taxon>
        <taxon>Dikarya</taxon>
        <taxon>Basidiomycota</taxon>
        <taxon>Agaricomycotina</taxon>
        <taxon>Agaricomycetes</taxon>
        <taxon>Polyporales</taxon>
        <taxon>Polyporaceae</taxon>
        <taxon>Dichomitus</taxon>
    </lineage>
</organism>
<dbReference type="InterPro" id="IPR009486">
    <property type="entry name" value="Pur_nuclsid_perm"/>
</dbReference>
<dbReference type="Pfam" id="PF06516">
    <property type="entry name" value="NUP"/>
    <property type="match status" value="1"/>
</dbReference>
<accession>A0A4Q9PES5</accession>
<dbReference type="AlphaFoldDB" id="A0A4Q9PES5"/>
<protein>
    <submittedName>
        <fullName evidence="1">Purine nucleoside permease</fullName>
    </submittedName>
</protein>
<evidence type="ECO:0000313" key="2">
    <source>
        <dbReference type="Proteomes" id="UP000292082"/>
    </source>
</evidence>
<name>A0A4Q9PES5_9APHY</name>
<dbReference type="InterPro" id="IPR035994">
    <property type="entry name" value="Nucleoside_phosphorylase_sf"/>
</dbReference>
<dbReference type="STRING" id="114155.A0A4Q9PES5"/>
<dbReference type="GO" id="GO:0005783">
    <property type="term" value="C:endoplasmic reticulum"/>
    <property type="evidence" value="ECO:0007669"/>
    <property type="project" value="TreeGrafter"/>
</dbReference>
<evidence type="ECO:0000313" key="1">
    <source>
        <dbReference type="EMBL" id="TBU51481.1"/>
    </source>
</evidence>
<gene>
    <name evidence="1" type="ORF">BD310DRAFT_344261</name>
</gene>
<dbReference type="PANTHER" id="PTHR38643:SF1">
    <property type="entry name" value="PURINE NUCLEOSIDE PERMEASE C285.05-RELATED"/>
    <property type="match status" value="1"/>
</dbReference>
<keyword evidence="2" id="KW-1185">Reference proteome</keyword>
<proteinExistence type="predicted"/>
<dbReference type="Gene3D" id="3.40.50.1580">
    <property type="entry name" value="Nucleoside phosphorylase domain"/>
    <property type="match status" value="1"/>
</dbReference>
<dbReference type="GO" id="GO:0009116">
    <property type="term" value="P:nucleoside metabolic process"/>
    <property type="evidence" value="ECO:0007669"/>
    <property type="project" value="InterPro"/>
</dbReference>
<dbReference type="EMBL" id="ML145316">
    <property type="protein sequence ID" value="TBU51481.1"/>
    <property type="molecule type" value="Genomic_DNA"/>
</dbReference>
<reference evidence="1 2" key="1">
    <citation type="submission" date="2019-01" db="EMBL/GenBank/DDBJ databases">
        <title>Draft genome sequences of three monokaryotic isolates of the white-rot basidiomycete fungus Dichomitus squalens.</title>
        <authorList>
            <consortium name="DOE Joint Genome Institute"/>
            <person name="Lopez S.C."/>
            <person name="Andreopoulos B."/>
            <person name="Pangilinan J."/>
            <person name="Lipzen A."/>
            <person name="Riley R."/>
            <person name="Ahrendt S."/>
            <person name="Ng V."/>
            <person name="Barry K."/>
            <person name="Daum C."/>
            <person name="Grigoriev I.V."/>
            <person name="Hilden K.S."/>
            <person name="Makela M.R."/>
            <person name="de Vries R.P."/>
        </authorList>
    </citation>
    <scope>NUCLEOTIDE SEQUENCE [LARGE SCALE GENOMIC DNA]</scope>
    <source>
        <strain evidence="1 2">CBS 464.89</strain>
    </source>
</reference>
<sequence length="413" mass="44015">MSRWKGILFPALLVLVFAPAFLCYSRVLLAMRAFMGGPTLLAGVVQFAVAEHAPLAPKVVIVDYYGDEGSAWLGIPEFDLLARNITVPGLSRRYSSVRCTSDGDICQLLTDEGLINAALSTAALVQSPAFDLRQSYFLLAGVAGISPKFGTLGSVAFARFSVQVALQYEVDAREIPTEFNTGYIPQGTTAPGQWPRYVYGTEAFELNDALRQRAVTFAKRAMLNDSVSAQAYRALYAGVPEHAAALQAPSVVACDTATSDVWWSGALLAEAFENTTTLLTNGTGTYCTTQQEDGAVLGALLRGALTGRVDFARVISMRTASDFDRPAPGMSATANLFGGQSAGYRVSVVNIYRAGVQVIQGILDDWDNDYAKGIPPNNYIGDDIGSLGGHPDFGPGSRFGGLPPDLSDVLPIL</sequence>